<feature type="region of interest" description="Disordered" evidence="9">
    <location>
        <begin position="578"/>
        <end position="644"/>
    </location>
</feature>
<dbReference type="InterPro" id="IPR038104">
    <property type="entry name" value="Rap1_C_sf"/>
</dbReference>
<keyword evidence="5" id="KW-0010">Activator</keyword>
<dbReference type="InterPro" id="IPR015010">
    <property type="entry name" value="TERF2IP_Myb"/>
</dbReference>
<dbReference type="InterPro" id="IPR039595">
    <property type="entry name" value="TE2IP/Rap1"/>
</dbReference>
<sequence length="806" mass="90262">MPGVQIFSDKKFFILQRVPSRSSFIDIIERNGGRVVKIEQQADYTIADHLRKDAPYGSLSYKFIEDAVRSGEIPTEDKYRNGTSTSGPSPRAVGGLSQPVKGTRTPFSAEDDQVLYQWVADYGSRGGSVRGNEIYKELERKNPRHTYQSWRDRYIKYLSNKPPPTLAPNGPPTPPSDFAPPTSADRAQVMPRTTGTPTQRPNVRPAQHRVPENPVSKYPHGFTEGDLELVMDDVEHIQNITPENIDEAWKTYAEHHGSQTAEQWSDFYTNVVKPEWERRNAEKEKARRWRRVVEDTLQTKQKPSYFGRAVSRCITFFTTTTSANKAASQKQITSEASEVTTAVTGTAPEMRKRPVPEETKVDIKRQRITVEDTFEKRTQPRGLQPLSKSAQIDSKAQPAPALGLSRPIALTKENLSQMQAQHRASRTSRGNDLAEDDEDEDQTGYANYLQGVLASLTSTPANPAKPKSAPRSVMEIPESIQGESDEEEEDEEEEEEGESQRGISEDLGSSPPLQRTRAVQLPDNDSELDAAEASRQLLEENNVYRRSQSRIHEAFEVRTSGLRNAFAPAPASRNAFATTSTSGFRYPRASANSQPPPLSSSDPPPIGSSDDEDEPTLTQLQLPELEGGSYGHLSSQSSDRPLPSVEQVPKMNAFETQNIFDAAEPEFDFTLPDIDQSVRDPSQEIRRQSRRRSDYLRDNSRSVTPIDSTGDADVDDYFKTKIDAGYKEKDIGDALHACSLQLGLTEIALEFLHQGRDLPKTTTGIWTPKEDEDLQSSDPAKLHRLERKHGPREVNRRLQYLNAINA</sequence>
<feature type="compositionally biased region" description="Polar residues" evidence="9">
    <location>
        <begin position="191"/>
        <end position="201"/>
    </location>
</feature>
<evidence type="ECO:0000259" key="11">
    <source>
        <dbReference type="Pfam" id="PF11626"/>
    </source>
</evidence>
<protein>
    <recommendedName>
        <fullName evidence="8">DNA-binding protein RAP1</fullName>
    </recommendedName>
</protein>
<name>A0A4U7B1V3_9PEZI</name>
<dbReference type="Proteomes" id="UP000308133">
    <property type="component" value="Unassembled WGS sequence"/>
</dbReference>
<keyword evidence="7 8" id="KW-0539">Nucleus</keyword>
<evidence type="ECO:0000256" key="4">
    <source>
        <dbReference type="ARBA" id="ARBA00023015"/>
    </source>
</evidence>
<dbReference type="CDD" id="cd11655">
    <property type="entry name" value="rap1_myb-like"/>
    <property type="match status" value="1"/>
</dbReference>
<feature type="region of interest" description="Disordered" evidence="9">
    <location>
        <begin position="371"/>
        <end position="401"/>
    </location>
</feature>
<dbReference type="PANTHER" id="PTHR16466">
    <property type="entry name" value="TELOMERE REPEAT-BINDING FACTOR 2-INTERACTING PROTEIN 1"/>
    <property type="match status" value="1"/>
</dbReference>
<dbReference type="PANTHER" id="PTHR16466:SF6">
    <property type="entry name" value="TELOMERIC REPEAT-BINDING FACTOR 2-INTERACTING PROTEIN 1"/>
    <property type="match status" value="1"/>
</dbReference>
<organism evidence="13 14">
    <name type="scientific">Elsinoe australis</name>
    <dbReference type="NCBI Taxonomy" id="40998"/>
    <lineage>
        <taxon>Eukaryota</taxon>
        <taxon>Fungi</taxon>
        <taxon>Dikarya</taxon>
        <taxon>Ascomycota</taxon>
        <taxon>Pezizomycotina</taxon>
        <taxon>Dothideomycetes</taxon>
        <taxon>Dothideomycetidae</taxon>
        <taxon>Myriangiales</taxon>
        <taxon>Elsinoaceae</taxon>
        <taxon>Elsinoe</taxon>
    </lineage>
</organism>
<feature type="domain" description="TERF2-interacting telomeric protein 1 Myb" evidence="10">
    <location>
        <begin position="107"/>
        <end position="163"/>
    </location>
</feature>
<evidence type="ECO:0000256" key="7">
    <source>
        <dbReference type="ARBA" id="ARBA00023242"/>
    </source>
</evidence>
<feature type="region of interest" description="Disordered" evidence="9">
    <location>
        <begin position="670"/>
        <end position="712"/>
    </location>
</feature>
<feature type="compositionally biased region" description="Basic and acidic residues" evidence="9">
    <location>
        <begin position="676"/>
        <end position="700"/>
    </location>
</feature>
<dbReference type="Pfam" id="PF16589">
    <property type="entry name" value="BRCT_2"/>
    <property type="match status" value="1"/>
</dbReference>
<dbReference type="GO" id="GO:0042162">
    <property type="term" value="F:telomeric DNA binding"/>
    <property type="evidence" value="ECO:0007669"/>
    <property type="project" value="TreeGrafter"/>
</dbReference>
<feature type="compositionally biased region" description="Pro residues" evidence="9">
    <location>
        <begin position="161"/>
        <end position="178"/>
    </location>
</feature>
<dbReference type="SUPFAM" id="SSF46689">
    <property type="entry name" value="Homeodomain-like"/>
    <property type="match status" value="1"/>
</dbReference>
<feature type="region of interest" description="Disordered" evidence="9">
    <location>
        <begin position="74"/>
        <end position="106"/>
    </location>
</feature>
<gene>
    <name evidence="13" type="ORF">C1H76_6361</name>
</gene>
<dbReference type="EMBL" id="PTQR01000081">
    <property type="protein sequence ID" value="TKX21287.1"/>
    <property type="molecule type" value="Genomic_DNA"/>
</dbReference>
<dbReference type="AlphaFoldDB" id="A0A4U7B1V3"/>
<dbReference type="InterPro" id="IPR009057">
    <property type="entry name" value="Homeodomain-like_sf"/>
</dbReference>
<dbReference type="InterPro" id="IPR021661">
    <property type="entry name" value="Rap1_C"/>
</dbReference>
<evidence type="ECO:0000259" key="12">
    <source>
        <dbReference type="Pfam" id="PF16589"/>
    </source>
</evidence>
<dbReference type="GO" id="GO:0031848">
    <property type="term" value="P:protection from non-homologous end joining at telomere"/>
    <property type="evidence" value="ECO:0007669"/>
    <property type="project" value="TreeGrafter"/>
</dbReference>
<evidence type="ECO:0000313" key="13">
    <source>
        <dbReference type="EMBL" id="TKX21287.1"/>
    </source>
</evidence>
<evidence type="ECO:0000256" key="1">
    <source>
        <dbReference type="ARBA" id="ARBA00010467"/>
    </source>
</evidence>
<dbReference type="GO" id="GO:0010833">
    <property type="term" value="P:telomere maintenance via telomere lengthening"/>
    <property type="evidence" value="ECO:0007669"/>
    <property type="project" value="UniProtKB-UniRule"/>
</dbReference>
<dbReference type="GO" id="GO:0070187">
    <property type="term" value="C:shelterin complex"/>
    <property type="evidence" value="ECO:0007669"/>
    <property type="project" value="TreeGrafter"/>
</dbReference>
<accession>A0A4U7B1V3</accession>
<dbReference type="InterPro" id="IPR001357">
    <property type="entry name" value="BRCT_dom"/>
</dbReference>
<feature type="compositionally biased region" description="Polar residues" evidence="9">
    <location>
        <begin position="415"/>
        <end position="430"/>
    </location>
</feature>
<feature type="region of interest" description="Disordered" evidence="9">
    <location>
        <begin position="159"/>
        <end position="219"/>
    </location>
</feature>
<evidence type="ECO:0000256" key="3">
    <source>
        <dbReference type="ARBA" id="ARBA00022895"/>
    </source>
</evidence>
<feature type="compositionally biased region" description="Acidic residues" evidence="9">
    <location>
        <begin position="483"/>
        <end position="497"/>
    </location>
</feature>
<comment type="subcellular location">
    <subcellularLocation>
        <location evidence="8">Nucleus</location>
    </subcellularLocation>
    <subcellularLocation>
        <location evidence="8">Chromosome</location>
        <location evidence="8">Telomere</location>
    </subcellularLocation>
</comment>
<evidence type="ECO:0000256" key="9">
    <source>
        <dbReference type="SAM" id="MobiDB-lite"/>
    </source>
</evidence>
<comment type="similarity">
    <text evidence="1 8">Belongs to the RAP1 family.</text>
</comment>
<feature type="compositionally biased region" description="Pro residues" evidence="9">
    <location>
        <begin position="594"/>
        <end position="606"/>
    </location>
</feature>
<keyword evidence="4" id="KW-0805">Transcription regulation</keyword>
<evidence type="ECO:0000256" key="8">
    <source>
        <dbReference type="RuleBase" id="RU367107"/>
    </source>
</evidence>
<feature type="region of interest" description="Disordered" evidence="9">
    <location>
        <begin position="415"/>
        <end position="441"/>
    </location>
</feature>
<keyword evidence="2 8" id="KW-0158">Chromosome</keyword>
<dbReference type="Pfam" id="PF08914">
    <property type="entry name" value="Myb_Rap1"/>
    <property type="match status" value="1"/>
</dbReference>
<keyword evidence="3 8" id="KW-0779">Telomere</keyword>
<comment type="function">
    <text evidence="8">Involved in the regulation of telomere length, clustering and has a specific role in telomere position effect (TPE).</text>
</comment>
<comment type="subunit">
    <text evidence="8">Homodimer.</text>
</comment>
<proteinExistence type="inferred from homology"/>
<keyword evidence="6" id="KW-0804">Transcription</keyword>
<reference evidence="13 14" key="1">
    <citation type="submission" date="2018-02" db="EMBL/GenBank/DDBJ databases">
        <title>Draft genome sequences of Elsinoe sp., causing black scab on jojoba.</title>
        <authorList>
            <person name="Stodart B."/>
            <person name="Jeffress S."/>
            <person name="Ash G."/>
            <person name="Arun Chinnappa K."/>
        </authorList>
    </citation>
    <scope>NUCLEOTIDE SEQUENCE [LARGE SCALE GENOMIC DNA]</scope>
    <source>
        <strain evidence="13 14">Hillstone_2</strain>
    </source>
</reference>
<evidence type="ECO:0000259" key="10">
    <source>
        <dbReference type="Pfam" id="PF08914"/>
    </source>
</evidence>
<feature type="domain" description="TRF2-interacting telomeric protein/Rap1 C-terminal" evidence="11">
    <location>
        <begin position="723"/>
        <end position="802"/>
    </location>
</feature>
<evidence type="ECO:0000313" key="14">
    <source>
        <dbReference type="Proteomes" id="UP000308133"/>
    </source>
</evidence>
<dbReference type="Gene3D" id="1.10.10.60">
    <property type="entry name" value="Homeodomain-like"/>
    <property type="match status" value="1"/>
</dbReference>
<evidence type="ECO:0000256" key="2">
    <source>
        <dbReference type="ARBA" id="ARBA00022454"/>
    </source>
</evidence>
<feature type="region of interest" description="Disordered" evidence="9">
    <location>
        <begin position="457"/>
        <end position="550"/>
    </location>
</feature>
<dbReference type="Gene3D" id="1.10.10.2170">
    <property type="match status" value="1"/>
</dbReference>
<dbReference type="Pfam" id="PF11626">
    <property type="entry name" value="Rap1_C"/>
    <property type="match status" value="1"/>
</dbReference>
<evidence type="ECO:0000256" key="6">
    <source>
        <dbReference type="ARBA" id="ARBA00023163"/>
    </source>
</evidence>
<comment type="caution">
    <text evidence="13">The sequence shown here is derived from an EMBL/GenBank/DDBJ whole genome shotgun (WGS) entry which is preliminary data.</text>
</comment>
<evidence type="ECO:0000256" key="5">
    <source>
        <dbReference type="ARBA" id="ARBA00023159"/>
    </source>
</evidence>
<feature type="domain" description="BRCT" evidence="12">
    <location>
        <begin position="5"/>
        <end position="79"/>
    </location>
</feature>